<dbReference type="AlphaFoldDB" id="A0A9Q8LH67"/>
<dbReference type="GeneID" id="71985860"/>
<evidence type="ECO:0000313" key="2">
    <source>
        <dbReference type="EMBL" id="UJO17556.1"/>
    </source>
</evidence>
<protein>
    <submittedName>
        <fullName evidence="2">Uncharacterized protein</fullName>
    </submittedName>
</protein>
<evidence type="ECO:0000313" key="3">
    <source>
        <dbReference type="Proteomes" id="UP000756132"/>
    </source>
</evidence>
<dbReference type="Proteomes" id="UP000756132">
    <property type="component" value="Chromosome 5"/>
</dbReference>
<evidence type="ECO:0000256" key="1">
    <source>
        <dbReference type="SAM" id="MobiDB-lite"/>
    </source>
</evidence>
<dbReference type="RefSeq" id="XP_047761922.1">
    <property type="nucleotide sequence ID" value="XM_047905130.1"/>
</dbReference>
<feature type="region of interest" description="Disordered" evidence="1">
    <location>
        <begin position="1"/>
        <end position="24"/>
    </location>
</feature>
<sequence length="246" mass="27732">MAYETNGIDNTVSEPPVSQPPPSGPYVHPALRGASQQIRLISISSATKGDDLLCSMKVYDLKAVSGHSYLAIFTRCLFSGKTWHVTKKRDLVYLVVTYGRRHCTDMRDKIYGLLPLADVADREEIPVDYDLPLSSLLKRYEAFCSEFWVTADDGWTTAKRPPSVQRESIHILAQAFSEDEAFTTNFVEVTRHCPSSESQKPKRLSPKMWQTYRIDTETGDALNPMNDFTWTPLAGAMLRTHGSSRH</sequence>
<organism evidence="2 3">
    <name type="scientific">Passalora fulva</name>
    <name type="common">Tomato leaf mold</name>
    <name type="synonym">Cladosporium fulvum</name>
    <dbReference type="NCBI Taxonomy" id="5499"/>
    <lineage>
        <taxon>Eukaryota</taxon>
        <taxon>Fungi</taxon>
        <taxon>Dikarya</taxon>
        <taxon>Ascomycota</taxon>
        <taxon>Pezizomycotina</taxon>
        <taxon>Dothideomycetes</taxon>
        <taxon>Dothideomycetidae</taxon>
        <taxon>Mycosphaerellales</taxon>
        <taxon>Mycosphaerellaceae</taxon>
        <taxon>Fulvia</taxon>
    </lineage>
</organism>
<accession>A0A9Q8LH67</accession>
<gene>
    <name evidence="2" type="ORF">CLAFUR5_05982</name>
</gene>
<name>A0A9Q8LH67_PASFU</name>
<keyword evidence="3" id="KW-1185">Reference proteome</keyword>
<reference evidence="2" key="2">
    <citation type="journal article" date="2022" name="Microb. Genom.">
        <title>A chromosome-scale genome assembly of the tomato pathogen Cladosporium fulvum reveals a compartmentalized genome architecture and the presence of a dispensable chromosome.</title>
        <authorList>
            <person name="Zaccaron A.Z."/>
            <person name="Chen L.H."/>
            <person name="Samaras A."/>
            <person name="Stergiopoulos I."/>
        </authorList>
    </citation>
    <scope>NUCLEOTIDE SEQUENCE</scope>
    <source>
        <strain evidence="2">Race5_Kim</strain>
    </source>
</reference>
<proteinExistence type="predicted"/>
<dbReference type="KEGG" id="ffu:CLAFUR5_05982"/>
<reference evidence="2" key="1">
    <citation type="submission" date="2021-12" db="EMBL/GenBank/DDBJ databases">
        <authorList>
            <person name="Zaccaron A."/>
            <person name="Stergiopoulos I."/>
        </authorList>
    </citation>
    <scope>NUCLEOTIDE SEQUENCE</scope>
    <source>
        <strain evidence="2">Race5_Kim</strain>
    </source>
</reference>
<dbReference type="EMBL" id="CP090167">
    <property type="protein sequence ID" value="UJO17556.1"/>
    <property type="molecule type" value="Genomic_DNA"/>
</dbReference>